<dbReference type="Proteomes" id="UP001153678">
    <property type="component" value="Unassembled WGS sequence"/>
</dbReference>
<dbReference type="AlphaFoldDB" id="A0A9W4T7R6"/>
<keyword evidence="3" id="KW-1185">Reference proteome</keyword>
<dbReference type="GO" id="GO:0005524">
    <property type="term" value="F:ATP binding"/>
    <property type="evidence" value="ECO:0007669"/>
    <property type="project" value="InterPro"/>
</dbReference>
<dbReference type="OrthoDB" id="2341878at2759"/>
<feature type="non-terminal residue" evidence="2">
    <location>
        <position position="1"/>
    </location>
</feature>
<evidence type="ECO:0000259" key="1">
    <source>
        <dbReference type="Pfam" id="PF02399"/>
    </source>
</evidence>
<sequence>LRKYLNSLARNQASLPCIIWISYRKILSNESQGKINDFKLSGLRICNYQDKQNLFIDKWDIIIVQVESLSRIEFLSHSIVAILDEINAINHQMSSAYRDKNIRVIDNKFQPLVVKTVEYLYDPNSRAEAMRIEYELLHRASVTIEAGISFEKTDHFDAVIGITNIVTPVNVKAFIQMMFRIRDCKKRILFLYYQKNSNKLFRPAGYKNICAELESARPNDLPTAIRGHYENRGVIGNRKRIRNEVRIKALIIKETDFDAVATFRNLDPEEAENLKFDQEHSIPDTMTLKRFYMRNIYDANENIEKSVAEDLHKSYSANHWKAIRELFQILGFTGIDDKRILSGNMVSETFTQSCEKFIEIR</sequence>
<dbReference type="GO" id="GO:0006260">
    <property type="term" value="P:DNA replication"/>
    <property type="evidence" value="ECO:0007669"/>
    <property type="project" value="InterPro"/>
</dbReference>
<feature type="non-terminal residue" evidence="2">
    <location>
        <position position="361"/>
    </location>
</feature>
<gene>
    <name evidence="2" type="ORF">FWILDA_LOCUS16108</name>
</gene>
<protein>
    <submittedName>
        <fullName evidence="2">5942_t:CDS:1</fullName>
    </submittedName>
</protein>
<dbReference type="GO" id="GO:0003688">
    <property type="term" value="F:DNA replication origin binding"/>
    <property type="evidence" value="ECO:0007669"/>
    <property type="project" value="InterPro"/>
</dbReference>
<organism evidence="2 3">
    <name type="scientific">Funneliformis geosporum</name>
    <dbReference type="NCBI Taxonomy" id="1117311"/>
    <lineage>
        <taxon>Eukaryota</taxon>
        <taxon>Fungi</taxon>
        <taxon>Fungi incertae sedis</taxon>
        <taxon>Mucoromycota</taxon>
        <taxon>Glomeromycotina</taxon>
        <taxon>Glomeromycetes</taxon>
        <taxon>Glomerales</taxon>
        <taxon>Glomeraceae</taxon>
        <taxon>Funneliformis</taxon>
    </lineage>
</organism>
<dbReference type="EMBL" id="CAMKVN010009678">
    <property type="protein sequence ID" value="CAI2193502.1"/>
    <property type="molecule type" value="Genomic_DNA"/>
</dbReference>
<dbReference type="InterPro" id="IPR003450">
    <property type="entry name" value="Replication_origin-bd"/>
</dbReference>
<comment type="caution">
    <text evidence="2">The sequence shown here is derived from an EMBL/GenBank/DDBJ whole genome shotgun (WGS) entry which is preliminary data.</text>
</comment>
<dbReference type="Pfam" id="PF02399">
    <property type="entry name" value="Herpes_ori_bp"/>
    <property type="match status" value="1"/>
</dbReference>
<accession>A0A9W4T7R6</accession>
<feature type="domain" description="Replication origin-binding protein" evidence="1">
    <location>
        <begin position="18"/>
        <end position="113"/>
    </location>
</feature>
<proteinExistence type="predicted"/>
<evidence type="ECO:0000313" key="2">
    <source>
        <dbReference type="EMBL" id="CAI2193502.1"/>
    </source>
</evidence>
<reference evidence="2" key="1">
    <citation type="submission" date="2022-08" db="EMBL/GenBank/DDBJ databases">
        <authorList>
            <person name="Kallberg Y."/>
            <person name="Tangrot J."/>
            <person name="Rosling A."/>
        </authorList>
    </citation>
    <scope>NUCLEOTIDE SEQUENCE</scope>
    <source>
        <strain evidence="2">Wild A</strain>
    </source>
</reference>
<name>A0A9W4T7R6_9GLOM</name>
<evidence type="ECO:0000313" key="3">
    <source>
        <dbReference type="Proteomes" id="UP001153678"/>
    </source>
</evidence>